<reference evidence="3" key="2">
    <citation type="submission" date="2019-09" db="UniProtKB">
        <authorList>
            <consortium name="WormBaseParasite"/>
        </authorList>
    </citation>
    <scope>IDENTIFICATION</scope>
</reference>
<dbReference type="Gene3D" id="3.30.420.10">
    <property type="entry name" value="Ribonuclease H-like superfamily/Ribonuclease H"/>
    <property type="match status" value="1"/>
</dbReference>
<dbReference type="GO" id="GO:0003676">
    <property type="term" value="F:nucleic acid binding"/>
    <property type="evidence" value="ECO:0007669"/>
    <property type="project" value="InterPro"/>
</dbReference>
<sequence>MTGDRYQGCGEKVELQPRDVGPPHATLDRLLRELGKVARKCHFEWLRNVIKRDEKAVFLVNHSGREKRVSVEKDAEPDVKRKVHGKKVVYWGLLRHDFTVAADIYTIQLERIKAALDRKREKAFPSTRQHPPACCFPDVQQIG</sequence>
<reference evidence="1 2" key="1">
    <citation type="submission" date="2018-11" db="EMBL/GenBank/DDBJ databases">
        <authorList>
            <consortium name="Pathogen Informatics"/>
        </authorList>
    </citation>
    <scope>NUCLEOTIDE SEQUENCE [LARGE SCALE GENOMIC DNA]</scope>
</reference>
<keyword evidence="2" id="KW-1185">Reference proteome</keyword>
<dbReference type="Proteomes" id="UP000050761">
    <property type="component" value="Unassembled WGS sequence"/>
</dbReference>
<dbReference type="WBParaSite" id="HPBE_0001176201-mRNA-1">
    <property type="protein sequence ID" value="HPBE_0001176201-mRNA-1"/>
    <property type="gene ID" value="HPBE_0001176201"/>
</dbReference>
<gene>
    <name evidence="1" type="ORF">HPBE_LOCUS11763</name>
</gene>
<dbReference type="AlphaFoldDB" id="A0A183FUB5"/>
<dbReference type="InterPro" id="IPR036397">
    <property type="entry name" value="RNaseH_sf"/>
</dbReference>
<name>A0A183FUB5_HELPZ</name>
<accession>A0A3P8D0E5</accession>
<evidence type="ECO:0000313" key="1">
    <source>
        <dbReference type="EMBL" id="VDO89762.1"/>
    </source>
</evidence>
<evidence type="ECO:0000313" key="2">
    <source>
        <dbReference type="Proteomes" id="UP000050761"/>
    </source>
</evidence>
<proteinExistence type="predicted"/>
<accession>A0A183FUB5</accession>
<dbReference type="EMBL" id="UZAH01027223">
    <property type="protein sequence ID" value="VDO89762.1"/>
    <property type="molecule type" value="Genomic_DNA"/>
</dbReference>
<organism evidence="2 3">
    <name type="scientific">Heligmosomoides polygyrus</name>
    <name type="common">Parasitic roundworm</name>
    <dbReference type="NCBI Taxonomy" id="6339"/>
    <lineage>
        <taxon>Eukaryota</taxon>
        <taxon>Metazoa</taxon>
        <taxon>Ecdysozoa</taxon>
        <taxon>Nematoda</taxon>
        <taxon>Chromadorea</taxon>
        <taxon>Rhabditida</taxon>
        <taxon>Rhabditina</taxon>
        <taxon>Rhabditomorpha</taxon>
        <taxon>Strongyloidea</taxon>
        <taxon>Heligmosomidae</taxon>
        <taxon>Heligmosomoides</taxon>
    </lineage>
</organism>
<evidence type="ECO:0000313" key="3">
    <source>
        <dbReference type="WBParaSite" id="HPBE_0001176201-mRNA-1"/>
    </source>
</evidence>
<protein>
    <submittedName>
        <fullName evidence="3">Histone-lysine N-methyltransferase SETMAR</fullName>
    </submittedName>
</protein>